<evidence type="ECO:0000313" key="3">
    <source>
        <dbReference type="EMBL" id="SVD83855.1"/>
    </source>
</evidence>
<dbReference type="PANTHER" id="PTHR46036">
    <property type="entry name" value="LACTOYLGLUTATHIONE LYASE"/>
    <property type="match status" value="1"/>
</dbReference>
<dbReference type="InterPro" id="IPR018146">
    <property type="entry name" value="Glyoxalase_1_CS"/>
</dbReference>
<feature type="domain" description="VOC" evidence="2">
    <location>
        <begin position="53"/>
        <end position="173"/>
    </location>
</feature>
<dbReference type="GO" id="GO:0046872">
    <property type="term" value="F:metal ion binding"/>
    <property type="evidence" value="ECO:0007669"/>
    <property type="project" value="UniProtKB-KW"/>
</dbReference>
<dbReference type="CDD" id="cd06587">
    <property type="entry name" value="VOC"/>
    <property type="match status" value="1"/>
</dbReference>
<dbReference type="AlphaFoldDB" id="A0A382YLZ8"/>
<dbReference type="GO" id="GO:0005737">
    <property type="term" value="C:cytoplasm"/>
    <property type="evidence" value="ECO:0007669"/>
    <property type="project" value="TreeGrafter"/>
</dbReference>
<proteinExistence type="predicted"/>
<dbReference type="Gene3D" id="3.10.180.10">
    <property type="entry name" value="2,3-Dihydroxybiphenyl 1,2-Dioxygenase, domain 1"/>
    <property type="match status" value="1"/>
</dbReference>
<dbReference type="EMBL" id="UINC01176636">
    <property type="protein sequence ID" value="SVD83855.1"/>
    <property type="molecule type" value="Genomic_DNA"/>
</dbReference>
<keyword evidence="1" id="KW-0479">Metal-binding</keyword>
<evidence type="ECO:0000259" key="2">
    <source>
        <dbReference type="PROSITE" id="PS51819"/>
    </source>
</evidence>
<organism evidence="3">
    <name type="scientific">marine metagenome</name>
    <dbReference type="NCBI Taxonomy" id="408172"/>
    <lineage>
        <taxon>unclassified sequences</taxon>
        <taxon>metagenomes</taxon>
        <taxon>ecological metagenomes</taxon>
    </lineage>
</organism>
<dbReference type="InterPro" id="IPR037523">
    <property type="entry name" value="VOC_core"/>
</dbReference>
<dbReference type="SUPFAM" id="SSF54593">
    <property type="entry name" value="Glyoxalase/Bleomycin resistance protein/Dihydroxybiphenyl dioxygenase"/>
    <property type="match status" value="1"/>
</dbReference>
<dbReference type="InterPro" id="IPR004360">
    <property type="entry name" value="Glyas_Fos-R_dOase_dom"/>
</dbReference>
<protein>
    <recommendedName>
        <fullName evidence="2">VOC domain-containing protein</fullName>
    </recommendedName>
</protein>
<dbReference type="GO" id="GO:0019243">
    <property type="term" value="P:methylglyoxal catabolic process to D-lactate via S-lactoyl-glutathione"/>
    <property type="evidence" value="ECO:0007669"/>
    <property type="project" value="TreeGrafter"/>
</dbReference>
<dbReference type="PROSITE" id="PS00934">
    <property type="entry name" value="GLYOXALASE_I_1"/>
    <property type="match status" value="1"/>
</dbReference>
<dbReference type="Pfam" id="PF00903">
    <property type="entry name" value="Glyoxalase"/>
    <property type="match status" value="1"/>
</dbReference>
<accession>A0A382YLZ8</accession>
<reference evidence="3" key="1">
    <citation type="submission" date="2018-05" db="EMBL/GenBank/DDBJ databases">
        <authorList>
            <person name="Lanie J.A."/>
            <person name="Ng W.-L."/>
            <person name="Kazmierczak K.M."/>
            <person name="Andrzejewski T.M."/>
            <person name="Davidsen T.M."/>
            <person name="Wayne K.J."/>
            <person name="Tettelin H."/>
            <person name="Glass J.I."/>
            <person name="Rusch D."/>
            <person name="Podicherti R."/>
            <person name="Tsui H.-C.T."/>
            <person name="Winkler M.E."/>
        </authorList>
    </citation>
    <scope>NUCLEOTIDE SEQUENCE</scope>
</reference>
<dbReference type="GO" id="GO:0004462">
    <property type="term" value="F:lactoylglutathione lyase activity"/>
    <property type="evidence" value="ECO:0007669"/>
    <property type="project" value="InterPro"/>
</dbReference>
<dbReference type="InterPro" id="IPR029068">
    <property type="entry name" value="Glyas_Bleomycin-R_OHBP_Dase"/>
</dbReference>
<dbReference type="PROSITE" id="PS51819">
    <property type="entry name" value="VOC"/>
    <property type="match status" value="1"/>
</dbReference>
<gene>
    <name evidence="3" type="ORF">METZ01_LOCUS436709</name>
</gene>
<sequence length="188" mass="21282">MKKLVIISSFWLLIIVSLEPETAISSPVKNDEQKPTSPYIHYPPFKVEEGRMRIFHVALIVEDLNRSIDFYKQELGLKLIRTQQSQLWKMALMTTGEGEPILELQEYIGPEKDPPPDGFSHLGVFVKDLEKYYEASRAKGVPWSGAPANYGFPVPDMGFMTDPDGYRIEVMENPSSGCTSCHRAPHLP</sequence>
<evidence type="ECO:0000256" key="1">
    <source>
        <dbReference type="ARBA" id="ARBA00022723"/>
    </source>
</evidence>
<dbReference type="PANTHER" id="PTHR46036:SF5">
    <property type="entry name" value="LACTOYLGLUTATHIONE LYASE"/>
    <property type="match status" value="1"/>
</dbReference>
<name>A0A382YLZ8_9ZZZZ</name>